<reference evidence="3" key="2">
    <citation type="journal article" date="2017" name="Nat. Plants">
        <title>The Aegilops tauschii genome reveals multiple impacts of transposons.</title>
        <authorList>
            <person name="Zhao G."/>
            <person name="Zou C."/>
            <person name="Li K."/>
            <person name="Wang K."/>
            <person name="Li T."/>
            <person name="Gao L."/>
            <person name="Zhang X."/>
            <person name="Wang H."/>
            <person name="Yang Z."/>
            <person name="Liu X."/>
            <person name="Jiang W."/>
            <person name="Mao L."/>
            <person name="Kong X."/>
            <person name="Jiao Y."/>
            <person name="Jia J."/>
        </authorList>
    </citation>
    <scope>NUCLEOTIDE SEQUENCE [LARGE SCALE GENOMIC DNA]</scope>
    <source>
        <strain evidence="3">cv. AL8/78</strain>
    </source>
</reference>
<protein>
    <submittedName>
        <fullName evidence="2">Uncharacterized protein</fullName>
    </submittedName>
</protein>
<dbReference type="EnsemblPlants" id="AET5Gv20182300.2">
    <property type="protein sequence ID" value="AET5Gv20182300.2"/>
    <property type="gene ID" value="AET5Gv20182300"/>
</dbReference>
<dbReference type="Gramene" id="AET5Gv20182300.3">
    <property type="protein sequence ID" value="AET5Gv20182300.3"/>
    <property type="gene ID" value="AET5Gv20182300"/>
</dbReference>
<organism evidence="2 3">
    <name type="scientific">Aegilops tauschii subsp. strangulata</name>
    <name type="common">Goatgrass</name>
    <dbReference type="NCBI Taxonomy" id="200361"/>
    <lineage>
        <taxon>Eukaryota</taxon>
        <taxon>Viridiplantae</taxon>
        <taxon>Streptophyta</taxon>
        <taxon>Embryophyta</taxon>
        <taxon>Tracheophyta</taxon>
        <taxon>Spermatophyta</taxon>
        <taxon>Magnoliopsida</taxon>
        <taxon>Liliopsida</taxon>
        <taxon>Poales</taxon>
        <taxon>Poaceae</taxon>
        <taxon>BOP clade</taxon>
        <taxon>Pooideae</taxon>
        <taxon>Triticodae</taxon>
        <taxon>Triticeae</taxon>
        <taxon>Triticinae</taxon>
        <taxon>Aegilops</taxon>
    </lineage>
</organism>
<reference evidence="3" key="1">
    <citation type="journal article" date="2014" name="Science">
        <title>Ancient hybridizations among the ancestral genomes of bread wheat.</title>
        <authorList>
            <consortium name="International Wheat Genome Sequencing Consortium,"/>
            <person name="Marcussen T."/>
            <person name="Sandve S.R."/>
            <person name="Heier L."/>
            <person name="Spannagl M."/>
            <person name="Pfeifer M."/>
            <person name="Jakobsen K.S."/>
            <person name="Wulff B.B."/>
            <person name="Steuernagel B."/>
            <person name="Mayer K.F."/>
            <person name="Olsen O.A."/>
        </authorList>
    </citation>
    <scope>NUCLEOTIDE SEQUENCE [LARGE SCALE GENOMIC DNA]</scope>
    <source>
        <strain evidence="3">cv. AL8/78</strain>
    </source>
</reference>
<proteinExistence type="predicted"/>
<feature type="compositionally biased region" description="Polar residues" evidence="1">
    <location>
        <begin position="71"/>
        <end position="80"/>
    </location>
</feature>
<name>A0A453JT65_AEGTS</name>
<dbReference type="PANTHER" id="PTHR33167">
    <property type="entry name" value="TRANSCRIPTION FACTOR, PUTATIVE (DUF863)-RELATED"/>
    <property type="match status" value="1"/>
</dbReference>
<dbReference type="PANTHER" id="PTHR33167:SF4">
    <property type="entry name" value="TRANSCRIPTION FACTOR, PUTATIVE (DUF863)-RELATED"/>
    <property type="match status" value="1"/>
</dbReference>
<evidence type="ECO:0000313" key="2">
    <source>
        <dbReference type="EnsemblPlants" id="AET5Gv20182300.3"/>
    </source>
</evidence>
<feature type="region of interest" description="Disordered" evidence="1">
    <location>
        <begin position="709"/>
        <end position="729"/>
    </location>
</feature>
<sequence length="729" mass="80775">MEKNPSEHLSNIFTTKPTNGFEYLDNDTVKGTILAQEATFRQQVLELHRLYNVQKNLMELEFQRGGLSENSQERIYSSPSRGKRTVHKVQPTTRHDMKKPYEKIMKGKYIECSSNGVSMRNNNSRPTQETLAFQVPNGAHADDSDDDVVILSEKPANSSVGNKGSTLGTNVKDRQVPADAHVDDSDHDVVILSEMPADSLPRNNGSILGTNVKNLQVPTGAHVDDCDDDVVILLDKSANSLPRNDGSIFAKNVKLNIEGLSCMNKKWITGLQPSDVPTPDVLNKKVVGPSSNMETTNYPSVGCSSSQNQVYSSTGVNLNLPNVKPGFETSSHMSKNYVSGLQQSGISTVNVFNKEVVGSSSTMKIEDFPSLGASSSQNQCYSWPGVNMNLPSLEDTLKGKHVGAAIGSKFFVANEETRHNNPHIHTKYDRSNGMECFIHEKHGVDSSTAHDQYGYSIRNPQTFAASNSNAAFKSLWQSNTKDYTTRRYYDDTKVRNGHNGRLPTLQEYCHLPTPKITQLGGDQYQKQSQFYNCPKDVNLSNGPQDATTTLEQARDDTPMEISWVKKKLLNMRKEICRKKSQVPSNYVVGHPQIFHGSMVYSEGNTRILGFPINETIDKDSQVSSTMHMGTDSTPSSKGVAHREMQFQNKDDTNARNLIDLNVALPFIDEMEIDARLSEADTVPQEQDDSSNEALVVTAAKNLMAMHKDKFQAGSPPGNMDDDDFEALKM</sequence>
<evidence type="ECO:0000256" key="1">
    <source>
        <dbReference type="SAM" id="MobiDB-lite"/>
    </source>
</evidence>
<reference evidence="2" key="5">
    <citation type="journal article" date="2021" name="G3 (Bethesda)">
        <title>Aegilops tauschii genome assembly Aet v5.0 features greater sequence contiguity and improved annotation.</title>
        <authorList>
            <person name="Wang L."/>
            <person name="Zhu T."/>
            <person name="Rodriguez J.C."/>
            <person name="Deal K.R."/>
            <person name="Dubcovsky J."/>
            <person name="McGuire P.E."/>
            <person name="Lux T."/>
            <person name="Spannagl M."/>
            <person name="Mayer K.F.X."/>
            <person name="Baldrich P."/>
            <person name="Meyers B.C."/>
            <person name="Huo N."/>
            <person name="Gu Y.Q."/>
            <person name="Zhou H."/>
            <person name="Devos K.M."/>
            <person name="Bennetzen J.L."/>
            <person name="Unver T."/>
            <person name="Budak H."/>
            <person name="Gulick P.J."/>
            <person name="Galiba G."/>
            <person name="Kalapos B."/>
            <person name="Nelson D.R."/>
            <person name="Li P."/>
            <person name="You F.M."/>
            <person name="Luo M.C."/>
            <person name="Dvorak J."/>
        </authorList>
    </citation>
    <scope>NUCLEOTIDE SEQUENCE [LARGE SCALE GENOMIC DNA]</scope>
    <source>
        <strain evidence="2">cv. AL8/78</strain>
    </source>
</reference>
<reference evidence="2" key="4">
    <citation type="submission" date="2019-03" db="UniProtKB">
        <authorList>
            <consortium name="EnsemblPlants"/>
        </authorList>
    </citation>
    <scope>IDENTIFICATION</scope>
</reference>
<feature type="region of interest" description="Disordered" evidence="1">
    <location>
        <begin position="71"/>
        <end position="94"/>
    </location>
</feature>
<keyword evidence="3" id="KW-1185">Reference proteome</keyword>
<accession>A0A453JT65</accession>
<dbReference type="EnsemblPlants" id="AET5Gv20182300.3">
    <property type="protein sequence ID" value="AET5Gv20182300.3"/>
    <property type="gene ID" value="AET5Gv20182300"/>
</dbReference>
<reference evidence="2" key="3">
    <citation type="journal article" date="2017" name="Nature">
        <title>Genome sequence of the progenitor of the wheat D genome Aegilops tauschii.</title>
        <authorList>
            <person name="Luo M.C."/>
            <person name="Gu Y.Q."/>
            <person name="Puiu D."/>
            <person name="Wang H."/>
            <person name="Twardziok S.O."/>
            <person name="Deal K.R."/>
            <person name="Huo N."/>
            <person name="Zhu T."/>
            <person name="Wang L."/>
            <person name="Wang Y."/>
            <person name="McGuire P.E."/>
            <person name="Liu S."/>
            <person name="Long H."/>
            <person name="Ramasamy R.K."/>
            <person name="Rodriguez J.C."/>
            <person name="Van S.L."/>
            <person name="Yuan L."/>
            <person name="Wang Z."/>
            <person name="Xia Z."/>
            <person name="Xiao L."/>
            <person name="Anderson O.D."/>
            <person name="Ouyang S."/>
            <person name="Liang Y."/>
            <person name="Zimin A.V."/>
            <person name="Pertea G."/>
            <person name="Qi P."/>
            <person name="Bennetzen J.L."/>
            <person name="Dai X."/>
            <person name="Dawson M.W."/>
            <person name="Muller H.G."/>
            <person name="Kugler K."/>
            <person name="Rivarola-Duarte L."/>
            <person name="Spannagl M."/>
            <person name="Mayer K.F.X."/>
            <person name="Lu F.H."/>
            <person name="Bevan M.W."/>
            <person name="Leroy P."/>
            <person name="Li P."/>
            <person name="You F.M."/>
            <person name="Sun Q."/>
            <person name="Liu Z."/>
            <person name="Lyons E."/>
            <person name="Wicker T."/>
            <person name="Salzberg S.L."/>
            <person name="Devos K.M."/>
            <person name="Dvorak J."/>
        </authorList>
    </citation>
    <scope>NUCLEOTIDE SEQUENCE [LARGE SCALE GENOMIC DNA]</scope>
    <source>
        <strain evidence="2">cv. AL8/78</strain>
    </source>
</reference>
<feature type="compositionally biased region" description="Acidic residues" evidence="1">
    <location>
        <begin position="719"/>
        <end position="729"/>
    </location>
</feature>
<dbReference type="Gramene" id="AET5Gv20182300.2">
    <property type="protein sequence ID" value="AET5Gv20182300.2"/>
    <property type="gene ID" value="AET5Gv20182300"/>
</dbReference>
<dbReference type="AlphaFoldDB" id="A0A453JT65"/>
<dbReference type="Proteomes" id="UP000015105">
    <property type="component" value="Chromosome 5D"/>
</dbReference>
<evidence type="ECO:0000313" key="3">
    <source>
        <dbReference type="Proteomes" id="UP000015105"/>
    </source>
</evidence>